<dbReference type="SUPFAM" id="SSF55961">
    <property type="entry name" value="Bet v1-like"/>
    <property type="match status" value="1"/>
</dbReference>
<evidence type="ECO:0000313" key="2">
    <source>
        <dbReference type="Proteomes" id="UP001168363"/>
    </source>
</evidence>
<evidence type="ECO:0000313" key="1">
    <source>
        <dbReference type="EMBL" id="MDO3394387.1"/>
    </source>
</evidence>
<sequence length="152" mass="16295">MVSCSEPAGERTVGGTVAFGCAPEVAFDYLVDPANRAQWQSSLARVEDVVGEVGLGQRWVDVTRPGLRPAMRTTTYERPRRWAEVGTWRAVRATLELTFAPTAAGCDVTYGFRISGPGPLRPLGLLLSLGSAFPVRADLRRAAAMCEGPSKG</sequence>
<dbReference type="Proteomes" id="UP001168363">
    <property type="component" value="Unassembled WGS sequence"/>
</dbReference>
<name>A0ABT8TKA6_9ACTN</name>
<proteinExistence type="predicted"/>
<dbReference type="Pfam" id="PF10604">
    <property type="entry name" value="Polyketide_cyc2"/>
    <property type="match status" value="1"/>
</dbReference>
<protein>
    <submittedName>
        <fullName evidence="1">SRPBCC family protein</fullName>
    </submittedName>
</protein>
<comment type="caution">
    <text evidence="1">The sequence shown here is derived from an EMBL/GenBank/DDBJ whole genome shotgun (WGS) entry which is preliminary data.</text>
</comment>
<reference evidence="1" key="1">
    <citation type="submission" date="2023-06" db="EMBL/GenBank/DDBJ databases">
        <title>Genome sequence of Nocardioides sp. SOB44.</title>
        <authorList>
            <person name="Zhang G."/>
        </authorList>
    </citation>
    <scope>NUCLEOTIDE SEQUENCE</scope>
    <source>
        <strain evidence="1">SOB44</strain>
    </source>
</reference>
<keyword evidence="2" id="KW-1185">Reference proteome</keyword>
<dbReference type="RefSeq" id="WP_302705368.1">
    <property type="nucleotide sequence ID" value="NZ_JAULSC010000001.1"/>
</dbReference>
<gene>
    <name evidence="1" type="ORF">QWJ41_01495</name>
</gene>
<dbReference type="Gene3D" id="3.30.530.20">
    <property type="match status" value="1"/>
</dbReference>
<dbReference type="InterPro" id="IPR019587">
    <property type="entry name" value="Polyketide_cyclase/dehydratase"/>
</dbReference>
<organism evidence="1 2">
    <name type="scientific">Nocardioides cremeus</name>
    <dbReference type="NCBI Taxonomy" id="3058044"/>
    <lineage>
        <taxon>Bacteria</taxon>
        <taxon>Bacillati</taxon>
        <taxon>Actinomycetota</taxon>
        <taxon>Actinomycetes</taxon>
        <taxon>Propionibacteriales</taxon>
        <taxon>Nocardioidaceae</taxon>
        <taxon>Nocardioides</taxon>
    </lineage>
</organism>
<dbReference type="InterPro" id="IPR023393">
    <property type="entry name" value="START-like_dom_sf"/>
</dbReference>
<dbReference type="EMBL" id="JAULSC010000001">
    <property type="protein sequence ID" value="MDO3394387.1"/>
    <property type="molecule type" value="Genomic_DNA"/>
</dbReference>
<accession>A0ABT8TKA6</accession>